<feature type="transmembrane region" description="Helical" evidence="1">
    <location>
        <begin position="102"/>
        <end position="123"/>
    </location>
</feature>
<dbReference type="AlphaFoldDB" id="A0A0B2B8W3"/>
<evidence type="ECO:0000313" key="2">
    <source>
        <dbReference type="EMBL" id="PJJ53597.1"/>
    </source>
</evidence>
<keyword evidence="1" id="KW-0812">Transmembrane</keyword>
<reference evidence="2 3" key="1">
    <citation type="submission" date="2017-11" db="EMBL/GenBank/DDBJ databases">
        <title>Genomic Encyclopedia of Archaeal and Bacterial Type Strains, Phase II (KMG-II): From Individual Species to Whole Genera.</title>
        <authorList>
            <person name="Goeker M."/>
        </authorList>
    </citation>
    <scope>NUCLEOTIDE SEQUENCE [LARGE SCALE GENOMIC DNA]</scope>
    <source>
        <strain evidence="2 3">DSM 27763</strain>
    </source>
</reference>
<feature type="transmembrane region" description="Helical" evidence="1">
    <location>
        <begin position="35"/>
        <end position="51"/>
    </location>
</feature>
<feature type="transmembrane region" description="Helical" evidence="1">
    <location>
        <begin position="184"/>
        <end position="205"/>
    </location>
</feature>
<gene>
    <name evidence="2" type="ORF">CLV56_3087</name>
</gene>
<keyword evidence="1" id="KW-0472">Membrane</keyword>
<accession>A0A0B2B8W3</accession>
<evidence type="ECO:0000256" key="1">
    <source>
        <dbReference type="SAM" id="Phobius"/>
    </source>
</evidence>
<proteinExistence type="predicted"/>
<feature type="transmembrane region" description="Helical" evidence="1">
    <location>
        <begin position="217"/>
        <end position="236"/>
    </location>
</feature>
<dbReference type="RefSeq" id="WP_039361644.1">
    <property type="nucleotide sequence ID" value="NZ_PGEZ01000002.1"/>
</dbReference>
<dbReference type="EMBL" id="PGEZ01000002">
    <property type="protein sequence ID" value="PJJ53597.1"/>
    <property type="molecule type" value="Genomic_DNA"/>
</dbReference>
<organism evidence="2 3">
    <name type="scientific">Mumia flava</name>
    <dbReference type="NCBI Taxonomy" id="1348852"/>
    <lineage>
        <taxon>Bacteria</taxon>
        <taxon>Bacillati</taxon>
        <taxon>Actinomycetota</taxon>
        <taxon>Actinomycetes</taxon>
        <taxon>Propionibacteriales</taxon>
        <taxon>Nocardioidaceae</taxon>
        <taxon>Mumia</taxon>
    </lineage>
</organism>
<keyword evidence="3" id="KW-1185">Reference proteome</keyword>
<dbReference type="Proteomes" id="UP000230842">
    <property type="component" value="Unassembled WGS sequence"/>
</dbReference>
<feature type="transmembrane region" description="Helical" evidence="1">
    <location>
        <begin position="71"/>
        <end position="90"/>
    </location>
</feature>
<protein>
    <submittedName>
        <fullName evidence="2">Uncharacterized protein</fullName>
    </submittedName>
</protein>
<dbReference type="OrthoDB" id="4862385at2"/>
<sequence>MTATTLPYDAAALDRRTTLLSGVSAFVGTWRVGRYFWAIVVAITIAVLYLTDRYGEVEGTVADGILGSEKIFLGVMGIIIPLAMLSLHLAAGGTRRALFRGLLGAGVALAVTFAMAGAAGMLVESLVADAAGWPGSVQDARLYDEAGDFFAIVLSWSLSGLAYFLGGATVGIAYSRWGPFRGTVVLVPMIAAVAAVEVMLGGGALGPVFTQMADQTAGVVAVAVSVVIIAVLAVVLHRTIRDVPIRTGAPGDG</sequence>
<evidence type="ECO:0000313" key="3">
    <source>
        <dbReference type="Proteomes" id="UP000230842"/>
    </source>
</evidence>
<feature type="transmembrane region" description="Helical" evidence="1">
    <location>
        <begin position="149"/>
        <end position="172"/>
    </location>
</feature>
<name>A0A0B2B8W3_9ACTN</name>
<keyword evidence="1" id="KW-1133">Transmembrane helix</keyword>
<comment type="caution">
    <text evidence="2">The sequence shown here is derived from an EMBL/GenBank/DDBJ whole genome shotgun (WGS) entry which is preliminary data.</text>
</comment>